<evidence type="ECO:0000259" key="22">
    <source>
        <dbReference type="PROSITE" id="PS50030"/>
    </source>
</evidence>
<evidence type="ECO:0000256" key="12">
    <source>
        <dbReference type="ARBA" id="ARBA00022786"/>
    </source>
</evidence>
<gene>
    <name evidence="26" type="primary">RNF31</name>
</gene>
<dbReference type="InterPro" id="IPR017907">
    <property type="entry name" value="Znf_RING_CS"/>
</dbReference>
<dbReference type="PROSITE" id="PS50199">
    <property type="entry name" value="ZF_RANBP2_2"/>
    <property type="match status" value="2"/>
</dbReference>
<dbReference type="GO" id="GO:0005829">
    <property type="term" value="C:cytosol"/>
    <property type="evidence" value="ECO:0007669"/>
    <property type="project" value="UniProtKB-ARBA"/>
</dbReference>
<feature type="domain" description="RanBP2-type" evidence="24">
    <location>
        <begin position="354"/>
        <end position="383"/>
    </location>
</feature>
<dbReference type="GO" id="GO:0007166">
    <property type="term" value="P:cell surface receptor signaling pathway"/>
    <property type="evidence" value="ECO:0007669"/>
    <property type="project" value="UniProtKB-ARBA"/>
</dbReference>
<comment type="subunit">
    <text evidence="15">Component of the LUBAC complex (linear ubiquitin chain assembly complex) which consists of SHARPIN, RBCK1 and RNF31. LUBAC has a MW of approximately 600 kDa suggesting a heteromultimeric assembly of its subunits. Associates with the TNF-R1 signaling complex (TNF-RSC) in a stimulation-dependent manner. Interacts (via the PUB domain) with OTULIN (via the PIM motif); the interaction is direct. Interacts (via the PUB domain) with VCP (via the PIM motif). Interacts (via the PUB domain) with SPATA2 (via the PIM motif); interaction is direct and bridges RNF31 and CYLD. Interacts with CYLD; the interaction is indirect and is mediated via SPATA2. Interacts with MUSK. Interacts with CARD11, promoting linear ubiquitination of BCL10.</text>
</comment>
<dbReference type="GO" id="GO:0008270">
    <property type="term" value="F:zinc ion binding"/>
    <property type="evidence" value="ECO:0007669"/>
    <property type="project" value="UniProtKB-KW"/>
</dbReference>
<evidence type="ECO:0000256" key="7">
    <source>
        <dbReference type="ARBA" id="ARBA00022553"/>
    </source>
</evidence>
<dbReference type="Pfam" id="PF18486">
    <property type="entry name" value="PUB_1"/>
    <property type="match status" value="1"/>
</dbReference>
<dbReference type="PROSITE" id="PS00518">
    <property type="entry name" value="ZF_RING_1"/>
    <property type="match status" value="1"/>
</dbReference>
<reference evidence="26" key="2">
    <citation type="submission" date="2025-08" db="UniProtKB">
        <authorList>
            <consortium name="Ensembl"/>
        </authorList>
    </citation>
    <scope>IDENTIFICATION</scope>
</reference>
<evidence type="ECO:0000256" key="11">
    <source>
        <dbReference type="ARBA" id="ARBA00022771"/>
    </source>
</evidence>
<evidence type="ECO:0000256" key="19">
    <source>
        <dbReference type="ARBA" id="ARBA00081878"/>
    </source>
</evidence>
<evidence type="ECO:0000256" key="15">
    <source>
        <dbReference type="ARBA" id="ARBA00063175"/>
    </source>
</evidence>
<reference evidence="26" key="1">
    <citation type="submission" date="2019-03" db="EMBL/GenBank/DDBJ databases">
        <authorList>
            <person name="Warren W.C."/>
            <person name="Johnson G.S."/>
        </authorList>
    </citation>
    <scope>NUCLEOTIDE SEQUENCE [LARGE SCALE GENOMIC DNA]</scope>
    <source>
        <strain evidence="26">Basenji</strain>
    </source>
</reference>
<dbReference type="Gene3D" id="1.10.8.10">
    <property type="entry name" value="DNA helicase RuvA subunit, C-terminal domain"/>
    <property type="match status" value="1"/>
</dbReference>
<dbReference type="InterPro" id="IPR015940">
    <property type="entry name" value="UBA"/>
</dbReference>
<dbReference type="InterPro" id="IPR001876">
    <property type="entry name" value="Znf_RanBP2"/>
</dbReference>
<keyword evidence="6" id="KW-0963">Cytoplasm</keyword>
<dbReference type="PROSITE" id="PS01358">
    <property type="entry name" value="ZF_RANBP2_1"/>
    <property type="match status" value="2"/>
</dbReference>
<evidence type="ECO:0000256" key="16">
    <source>
        <dbReference type="ARBA" id="ARBA00067371"/>
    </source>
</evidence>
<dbReference type="InterPro" id="IPR047541">
    <property type="entry name" value="RNF31_RBR_mRING-HC-like"/>
</dbReference>
<dbReference type="FunFam" id="3.30.40.10:FF:000220">
    <property type="entry name" value="E3 ubiquitin-protein ligase RNF31 isoform X2"/>
    <property type="match status" value="1"/>
</dbReference>
<feature type="compositionally biased region" description="Polar residues" evidence="21">
    <location>
        <begin position="258"/>
        <end position="267"/>
    </location>
</feature>
<dbReference type="Gene3D" id="4.10.1060.10">
    <property type="entry name" value="Zinc finger, RanBP2-type"/>
    <property type="match status" value="1"/>
</dbReference>
<keyword evidence="9" id="KW-0479">Metal-binding</keyword>
<evidence type="ECO:0000256" key="13">
    <source>
        <dbReference type="ARBA" id="ARBA00022833"/>
    </source>
</evidence>
<dbReference type="Pfam" id="PF25163">
    <property type="entry name" value="UBA_RNF31"/>
    <property type="match status" value="1"/>
</dbReference>
<dbReference type="InterPro" id="IPR018997">
    <property type="entry name" value="PUB_domain"/>
</dbReference>
<sequence length="979" mass="109354">MPGEEERAFLAAREELSSALRKDSGQVFSVEQLRPLLVTSLPPAARYLQLDAARLVRCNAHGEPRNYLNTLSTALNILEKYGRNLLSPQRPRYWRGVKFNNPVFRSTVDAVQGGRDVLRLYGYTEEQPDGLSFPEGQEEPDEHQVATVTLEVLLLRTELSLLLQNTHPRQQALEQLLEDKVEDDILQLSEFAPLLREIAPGPLTTPSAPGSTPGPCFLCGSAPGTLHCSTCKQALCPACDRLFHGHPSRAHHLRQTLPGGSQTTHLTPSLPALAPLRPQSASLLALGDSSLVLPLKASPDPANARLPWHCAACAMLNESWAVLCVACDRPRGCKGLGLGIEGSQGTGGLEPELARGRWACQSCTFENEAAAVLCAICERPRLAQPPSLVVDSRDTGICLQPLQEGEAAGACPEEVFSALQYSGTEVPLQWLRSELPYVLEMVAELAGQQDPGLGAFSCQEARKAWLDRHGNLDEAVEECVRARRRKVQELRSLGFGPEEGSLQALFQHGGDVARALTELQRQRLEPFHQRLWDKGLDPTPSWDGPDKQSLVRRLLAVYALPSWGRAELALSLLQETPRNYELGDVVEAVRHSQDRAFLRRLLAQECAVCGWALPRNRMQALTSCECTICPDCFRQHFTIALKEKHITDMVCPACGRPDLTDDTQLLSYFSTLDIQLRESLEPDAYALFHKKLTEGVLMRDPKFLWCAQCSFGFIYEREQLEATCPQCHQTFCVRCKRQWEEQHRGRSCEDFQNWKRNNDPEYQAQGLALYLQENGIDCPKCKFSYALARGGCMHFHCTQCRHQFCSGCYNAFYAKNKCPDPNCRVKKSLHGHHPRDCLFYLRDWTALRLQKLLQDNNVMFNTEPPAGARAVPGGGCRVMEQKEVPNGFRDEACGKETPAGHAGLCQAHYKEYLVSLINAHSLDPATLYEVEELETAAERYLHVRPQPVAGEDAPAYHARLLQKLMEEVPLGQSIPRRRK</sequence>
<dbReference type="PROSITE" id="PS50119">
    <property type="entry name" value="ZF_BBOX"/>
    <property type="match status" value="1"/>
</dbReference>
<dbReference type="Gene3D" id="1.20.120.1750">
    <property type="match status" value="1"/>
</dbReference>
<dbReference type="SMART" id="SM00547">
    <property type="entry name" value="ZnF_RBZ"/>
    <property type="match status" value="2"/>
</dbReference>
<evidence type="ECO:0000256" key="18">
    <source>
        <dbReference type="ARBA" id="ARBA00080781"/>
    </source>
</evidence>
<evidence type="ECO:0000259" key="25">
    <source>
        <dbReference type="PROSITE" id="PS51873"/>
    </source>
</evidence>
<feature type="domain" description="RanBP2-type" evidence="24">
    <location>
        <begin position="303"/>
        <end position="333"/>
    </location>
</feature>
<evidence type="ECO:0000256" key="10">
    <source>
        <dbReference type="ARBA" id="ARBA00022737"/>
    </source>
</evidence>
<dbReference type="Pfam" id="PF16678">
    <property type="entry name" value="UBA_HOIP"/>
    <property type="match status" value="1"/>
</dbReference>
<dbReference type="InterPro" id="IPR047540">
    <property type="entry name" value="BRcat_RBR_RNF31-like"/>
</dbReference>
<proteinExistence type="inferred from homology"/>
<evidence type="ECO:0000256" key="14">
    <source>
        <dbReference type="ARBA" id="ARBA00022843"/>
    </source>
</evidence>
<dbReference type="InterPro" id="IPR041031">
    <property type="entry name" value="RNF31_C"/>
</dbReference>
<dbReference type="GO" id="GO:0071797">
    <property type="term" value="C:LUBAC complex"/>
    <property type="evidence" value="ECO:0007669"/>
    <property type="project" value="InterPro"/>
</dbReference>
<keyword evidence="11 20" id="KW-0863">Zinc-finger</keyword>
<dbReference type="InterPro" id="IPR040641">
    <property type="entry name" value="RNF31_PUB"/>
</dbReference>
<dbReference type="InterPro" id="IPR026254">
    <property type="entry name" value="RNF31-like"/>
</dbReference>
<accession>A0A8C0RI77</accession>
<dbReference type="FunFam" id="1.20.120.1750:FF:000015">
    <property type="entry name" value="E3 ubiquitin-protein ligase RNF31 isoform X2"/>
    <property type="match status" value="1"/>
</dbReference>
<dbReference type="InterPro" id="IPR000315">
    <property type="entry name" value="Znf_B-box"/>
</dbReference>
<evidence type="ECO:0000259" key="24">
    <source>
        <dbReference type="PROSITE" id="PS50199"/>
    </source>
</evidence>
<dbReference type="Pfam" id="PF22191">
    <property type="entry name" value="IBR_1"/>
    <property type="match status" value="2"/>
</dbReference>
<dbReference type="CDD" id="cd10464">
    <property type="entry name" value="PUB_RNF31"/>
    <property type="match status" value="1"/>
</dbReference>
<dbReference type="GO" id="GO:0061630">
    <property type="term" value="F:ubiquitin protein ligase activity"/>
    <property type="evidence" value="ECO:0007669"/>
    <property type="project" value="UniProtKB-EC"/>
</dbReference>
<dbReference type="SUPFAM" id="SSF57850">
    <property type="entry name" value="RING/U-box"/>
    <property type="match status" value="3"/>
</dbReference>
<evidence type="ECO:0000256" key="8">
    <source>
        <dbReference type="ARBA" id="ARBA00022679"/>
    </source>
</evidence>
<dbReference type="EC" id="2.3.2.31" evidence="5"/>
<evidence type="ECO:0000256" key="6">
    <source>
        <dbReference type="ARBA" id="ARBA00022490"/>
    </source>
</evidence>
<dbReference type="GO" id="GO:0000209">
    <property type="term" value="P:protein polyubiquitination"/>
    <property type="evidence" value="ECO:0007669"/>
    <property type="project" value="UniProtKB-ARBA"/>
</dbReference>
<dbReference type="CDD" id="cd14325">
    <property type="entry name" value="UBA_RNF31"/>
    <property type="match status" value="1"/>
</dbReference>
<dbReference type="PROSITE" id="PS51873">
    <property type="entry name" value="TRIAD"/>
    <property type="match status" value="1"/>
</dbReference>
<dbReference type="InterPro" id="IPR032065">
    <property type="entry name" value="RNF31-UBA"/>
</dbReference>
<evidence type="ECO:0000256" key="4">
    <source>
        <dbReference type="ARBA" id="ARBA00008278"/>
    </source>
</evidence>
<keyword evidence="10" id="KW-0677">Repeat</keyword>
<dbReference type="InterPro" id="IPR013083">
    <property type="entry name" value="Znf_RING/FYVE/PHD"/>
</dbReference>
<name>A0A8C0RI77_CANLF</name>
<evidence type="ECO:0000256" key="1">
    <source>
        <dbReference type="ARBA" id="ARBA00001798"/>
    </source>
</evidence>
<organism evidence="26 27">
    <name type="scientific">Canis lupus familiaris</name>
    <name type="common">Dog</name>
    <name type="synonym">Canis familiaris</name>
    <dbReference type="NCBI Taxonomy" id="9615"/>
    <lineage>
        <taxon>Eukaryota</taxon>
        <taxon>Metazoa</taxon>
        <taxon>Chordata</taxon>
        <taxon>Craniata</taxon>
        <taxon>Vertebrata</taxon>
        <taxon>Euteleostomi</taxon>
        <taxon>Mammalia</taxon>
        <taxon>Eutheria</taxon>
        <taxon>Laurasiatheria</taxon>
        <taxon>Carnivora</taxon>
        <taxon>Caniformia</taxon>
        <taxon>Canidae</taxon>
        <taxon>Canis</taxon>
    </lineage>
</organism>
<keyword evidence="7" id="KW-0597">Phosphoprotein</keyword>
<dbReference type="Gene3D" id="6.10.140.1100">
    <property type="match status" value="1"/>
</dbReference>
<feature type="region of interest" description="Disordered" evidence="21">
    <location>
        <begin position="251"/>
        <end position="270"/>
    </location>
</feature>
<dbReference type="Pfam" id="PF09409">
    <property type="entry name" value="PUB"/>
    <property type="match status" value="1"/>
</dbReference>
<keyword evidence="8" id="KW-0808">Transferase</keyword>
<dbReference type="CDD" id="cd16631">
    <property type="entry name" value="mRING-HC-C4C4_RBR_HOIP"/>
    <property type="match status" value="1"/>
</dbReference>
<dbReference type="InterPro" id="IPR036339">
    <property type="entry name" value="PUB-like_dom_sf"/>
</dbReference>
<dbReference type="Gene3D" id="3.30.40.10">
    <property type="entry name" value="Zinc/RING finger domain, C3HC4 (zinc finger)"/>
    <property type="match status" value="1"/>
</dbReference>
<dbReference type="PROSITE" id="PS50030">
    <property type="entry name" value="UBA"/>
    <property type="match status" value="1"/>
</dbReference>
<evidence type="ECO:0000313" key="27">
    <source>
        <dbReference type="Proteomes" id="UP000694429"/>
    </source>
</evidence>
<dbReference type="AlphaFoldDB" id="A0A8C0RI77"/>
<feature type="domain" description="RING-type" evidence="25">
    <location>
        <begin position="602"/>
        <end position="836"/>
    </location>
</feature>
<evidence type="ECO:0000256" key="21">
    <source>
        <dbReference type="SAM" id="MobiDB-lite"/>
    </source>
</evidence>
<comment type="pathway">
    <text evidence="3">Protein modification; protein ubiquitination.</text>
</comment>
<evidence type="ECO:0000256" key="20">
    <source>
        <dbReference type="PROSITE-ProRule" id="PRU00322"/>
    </source>
</evidence>
<dbReference type="Ensembl" id="ENSCAFT00030022052.1">
    <property type="protein sequence ID" value="ENSCAFP00030019236.1"/>
    <property type="gene ID" value="ENSCAFG00030011390.1"/>
</dbReference>
<comment type="catalytic activity">
    <reaction evidence="1">
        <text>[E2 ubiquitin-conjugating enzyme]-S-ubiquitinyl-L-cysteine + [acceptor protein]-L-lysine = [E2 ubiquitin-conjugating enzyme]-L-cysteine + [acceptor protein]-N(6)-ubiquitinyl-L-lysine.</text>
        <dbReference type="EC" id="2.3.2.31"/>
    </reaction>
</comment>
<comment type="subcellular location">
    <subcellularLocation>
        <location evidence="2">Cytoplasm</location>
    </subcellularLocation>
</comment>
<evidence type="ECO:0000256" key="3">
    <source>
        <dbReference type="ARBA" id="ARBA00004906"/>
    </source>
</evidence>
<dbReference type="CDD" id="cd19815">
    <property type="entry name" value="Bbox1_HOIP"/>
    <property type="match status" value="1"/>
</dbReference>
<dbReference type="CDD" id="cd20351">
    <property type="entry name" value="Rcat_RBR_HOIP"/>
    <property type="match status" value="1"/>
</dbReference>
<dbReference type="GO" id="GO:0043123">
    <property type="term" value="P:positive regulation of canonical NF-kappaB signal transduction"/>
    <property type="evidence" value="ECO:0007669"/>
    <property type="project" value="UniProtKB-ARBA"/>
</dbReference>
<dbReference type="InterPro" id="IPR057426">
    <property type="entry name" value="RNF31_UBA_3"/>
</dbReference>
<evidence type="ECO:0000256" key="17">
    <source>
        <dbReference type="ARBA" id="ARBA00075563"/>
    </source>
</evidence>
<evidence type="ECO:0000256" key="5">
    <source>
        <dbReference type="ARBA" id="ARBA00012251"/>
    </source>
</evidence>
<dbReference type="InterPro" id="IPR047543">
    <property type="entry name" value="Bbox1_RNF31-like"/>
</dbReference>
<dbReference type="InterPro" id="IPR044066">
    <property type="entry name" value="TRIAD_supradom"/>
</dbReference>
<dbReference type="PANTHER" id="PTHR16004:SF5">
    <property type="entry name" value="E3 UBIQUITIN-PROTEIN LIGASE RNF31"/>
    <property type="match status" value="1"/>
</dbReference>
<evidence type="ECO:0000313" key="26">
    <source>
        <dbReference type="Ensembl" id="ENSCAFP00030019236.1"/>
    </source>
</evidence>
<dbReference type="InterPro" id="IPR047542">
    <property type="entry name" value="Rcat_RBR_RNF31-like"/>
</dbReference>
<dbReference type="SMART" id="SM00647">
    <property type="entry name" value="IBR"/>
    <property type="match status" value="2"/>
</dbReference>
<comment type="similarity">
    <text evidence="4">Belongs to the RBR family.</text>
</comment>
<dbReference type="InterPro" id="IPR036443">
    <property type="entry name" value="Znf_RanBP2_sf"/>
</dbReference>
<dbReference type="InterPro" id="IPR002867">
    <property type="entry name" value="IBR_dom"/>
</dbReference>
<protein>
    <recommendedName>
        <fullName evidence="16">E3 ubiquitin-protein ligase RNF31</fullName>
        <ecNumber evidence="5">2.3.2.31</ecNumber>
    </recommendedName>
    <alternativeName>
        <fullName evidence="18">HOIL-1-interacting protein</fullName>
    </alternativeName>
    <alternativeName>
        <fullName evidence="17">RING finger protein 31</fullName>
    </alternativeName>
    <alternativeName>
        <fullName evidence="19">RING-type E3 ubiquitin transferase RNF31</fullName>
    </alternativeName>
</protein>
<keyword evidence="13" id="KW-0862">Zinc</keyword>
<dbReference type="Pfam" id="PF18091">
    <property type="entry name" value="E3_UbLigase_RBR"/>
    <property type="match status" value="1"/>
</dbReference>
<dbReference type="SUPFAM" id="SSF90209">
    <property type="entry name" value="Ran binding protein zinc finger-like"/>
    <property type="match status" value="1"/>
</dbReference>
<dbReference type="CDD" id="cd20337">
    <property type="entry name" value="BRcat_RBR_HOIP"/>
    <property type="match status" value="1"/>
</dbReference>
<feature type="domain" description="UBA" evidence="22">
    <location>
        <begin position="471"/>
        <end position="522"/>
    </location>
</feature>
<keyword evidence="14" id="KW-0832">Ubl conjugation</keyword>
<keyword evidence="12" id="KW-0833">Ubl conjugation pathway</keyword>
<evidence type="ECO:0000259" key="23">
    <source>
        <dbReference type="PROSITE" id="PS50119"/>
    </source>
</evidence>
<evidence type="ECO:0000256" key="2">
    <source>
        <dbReference type="ARBA" id="ARBA00004496"/>
    </source>
</evidence>
<dbReference type="FunFam" id="1.20.58.2190:FF:000004">
    <property type="entry name" value="E3 ubiquitin-protein ligase RNF31"/>
    <property type="match status" value="1"/>
</dbReference>
<evidence type="ECO:0000256" key="9">
    <source>
        <dbReference type="ARBA" id="ARBA00022723"/>
    </source>
</evidence>
<dbReference type="SUPFAM" id="SSF143503">
    <property type="entry name" value="PUG domain-like"/>
    <property type="match status" value="1"/>
</dbReference>
<dbReference type="PANTHER" id="PTHR16004">
    <property type="entry name" value="RING FINGER PROTEIN 31-RELATED"/>
    <property type="match status" value="1"/>
</dbReference>
<dbReference type="Proteomes" id="UP000694429">
    <property type="component" value="Chromosome 8"/>
</dbReference>
<feature type="domain" description="B box-type" evidence="23">
    <location>
        <begin position="216"/>
        <end position="257"/>
    </location>
</feature>
<dbReference type="InterPro" id="IPR047539">
    <property type="entry name" value="UBA_RNF31"/>
</dbReference>
<dbReference type="Gene3D" id="1.20.58.2190">
    <property type="match status" value="1"/>
</dbReference>